<reference evidence="3" key="1">
    <citation type="submission" date="2021-12" db="EMBL/GenBank/DDBJ databases">
        <authorList>
            <person name="King R."/>
        </authorList>
    </citation>
    <scope>NUCLEOTIDE SEQUENCE</scope>
</reference>
<keyword evidence="1" id="KW-0560">Oxidoreductase</keyword>
<dbReference type="InterPro" id="IPR036291">
    <property type="entry name" value="NAD(P)-bd_dom_sf"/>
</dbReference>
<evidence type="ECO:0000313" key="4">
    <source>
        <dbReference type="Proteomes" id="UP001154078"/>
    </source>
</evidence>
<comment type="similarity">
    <text evidence="2">Belongs to the short-chain dehydrogenases/reductases (SDR) family.</text>
</comment>
<dbReference type="EMBL" id="OV121139">
    <property type="protein sequence ID" value="CAH0562520.1"/>
    <property type="molecule type" value="Genomic_DNA"/>
</dbReference>
<dbReference type="OrthoDB" id="191139at2759"/>
<dbReference type="PRINTS" id="PR00081">
    <property type="entry name" value="GDHRDH"/>
</dbReference>
<dbReference type="AlphaFoldDB" id="A0A9P0BG94"/>
<evidence type="ECO:0000256" key="2">
    <source>
        <dbReference type="RuleBase" id="RU000363"/>
    </source>
</evidence>
<dbReference type="InterPro" id="IPR002347">
    <property type="entry name" value="SDR_fam"/>
</dbReference>
<evidence type="ECO:0000313" key="3">
    <source>
        <dbReference type="EMBL" id="CAH0562520.1"/>
    </source>
</evidence>
<proteinExistence type="inferred from homology"/>
<dbReference type="SUPFAM" id="SSF51735">
    <property type="entry name" value="NAD(P)-binding Rossmann-fold domains"/>
    <property type="match status" value="1"/>
</dbReference>
<name>A0A9P0BG94_BRAAE</name>
<dbReference type="PANTHER" id="PTHR43157:SF73">
    <property type="entry name" value="WW DOMAIN-CONTAINING OXIDOREDUCTASE-LIKE PROTEIN"/>
    <property type="match status" value="1"/>
</dbReference>
<dbReference type="PANTHER" id="PTHR43157">
    <property type="entry name" value="PHOSPHATIDYLINOSITOL-GLYCAN BIOSYNTHESIS CLASS F PROTEIN-RELATED"/>
    <property type="match status" value="1"/>
</dbReference>
<dbReference type="Proteomes" id="UP001154078">
    <property type="component" value="Chromosome 8"/>
</dbReference>
<dbReference type="PRINTS" id="PR00080">
    <property type="entry name" value="SDRFAMILY"/>
</dbReference>
<evidence type="ECO:0008006" key="5">
    <source>
        <dbReference type="Google" id="ProtNLM"/>
    </source>
</evidence>
<accession>A0A9P0BG94</accession>
<organism evidence="3 4">
    <name type="scientific">Brassicogethes aeneus</name>
    <name type="common">Rape pollen beetle</name>
    <name type="synonym">Meligethes aeneus</name>
    <dbReference type="NCBI Taxonomy" id="1431903"/>
    <lineage>
        <taxon>Eukaryota</taxon>
        <taxon>Metazoa</taxon>
        <taxon>Ecdysozoa</taxon>
        <taxon>Arthropoda</taxon>
        <taxon>Hexapoda</taxon>
        <taxon>Insecta</taxon>
        <taxon>Pterygota</taxon>
        <taxon>Neoptera</taxon>
        <taxon>Endopterygota</taxon>
        <taxon>Coleoptera</taxon>
        <taxon>Polyphaga</taxon>
        <taxon>Cucujiformia</taxon>
        <taxon>Nitidulidae</taxon>
        <taxon>Meligethinae</taxon>
        <taxon>Brassicogethes</taxon>
    </lineage>
</organism>
<dbReference type="Pfam" id="PF00106">
    <property type="entry name" value="adh_short"/>
    <property type="match status" value="1"/>
</dbReference>
<dbReference type="Gene3D" id="3.40.50.720">
    <property type="entry name" value="NAD(P)-binding Rossmann-like Domain"/>
    <property type="match status" value="1"/>
</dbReference>
<evidence type="ECO:0000256" key="1">
    <source>
        <dbReference type="ARBA" id="ARBA00023002"/>
    </source>
</evidence>
<sequence>MGLFSGKCYSNVRLDGKTAVITGSNTGIGKETVQDFFKRGCKVIMACRNLEKAQKAATDIKTNCGESENFGEILVTELDLGSLKSVRKCAKHILETEQRIDLLVNNAGVMMCPESRTEEGYEMQFGTNHLGHFLLTMLLLPKIIKSAPARIVNVSSLAHEMGSVDFKDINWEKKRYSSLGAYQQSKLANVVFTVELARRLEAANIQNVKTYSLHPGVIATELGRHLGATYFSFVLWAWRNIATYFIKTPEQGAQTTIYCAVDEACANESGLYYSDCATKNAAKQALKEETGKQLWQVSLKMVDLPEDFDPFK</sequence>
<dbReference type="GO" id="GO:0016491">
    <property type="term" value="F:oxidoreductase activity"/>
    <property type="evidence" value="ECO:0007669"/>
    <property type="project" value="UniProtKB-KW"/>
</dbReference>
<keyword evidence="4" id="KW-1185">Reference proteome</keyword>
<gene>
    <name evidence="3" type="ORF">MELIAE_LOCUS11617</name>
</gene>
<protein>
    <recommendedName>
        <fullName evidence="5">Retinol dehydrogenase 13</fullName>
    </recommendedName>
</protein>